<dbReference type="Proteomes" id="UP000183997">
    <property type="component" value="Unassembled WGS sequence"/>
</dbReference>
<name>A0A1M6X6Y7_9FIRM</name>
<accession>A0A1M6X6Y7</accession>
<keyword evidence="2" id="KW-1185">Reference proteome</keyword>
<evidence type="ECO:0000313" key="2">
    <source>
        <dbReference type="Proteomes" id="UP000183997"/>
    </source>
</evidence>
<gene>
    <name evidence="1" type="ORF">SAMN02745123_03916</name>
</gene>
<proteinExistence type="predicted"/>
<dbReference type="RefSeq" id="WP_072917672.1">
    <property type="nucleotide sequence ID" value="NZ_FRAR01000040.1"/>
</dbReference>
<evidence type="ECO:0000313" key="1">
    <source>
        <dbReference type="EMBL" id="SHL01545.1"/>
    </source>
</evidence>
<dbReference type="EMBL" id="FRAR01000040">
    <property type="protein sequence ID" value="SHL01545.1"/>
    <property type="molecule type" value="Genomic_DNA"/>
</dbReference>
<dbReference type="AlphaFoldDB" id="A0A1M6X6Y7"/>
<organism evidence="1 2">
    <name type="scientific">Desulforamulus aeronauticus DSM 10349</name>
    <dbReference type="NCBI Taxonomy" id="1121421"/>
    <lineage>
        <taxon>Bacteria</taxon>
        <taxon>Bacillati</taxon>
        <taxon>Bacillota</taxon>
        <taxon>Clostridia</taxon>
        <taxon>Eubacteriales</taxon>
        <taxon>Peptococcaceae</taxon>
        <taxon>Desulforamulus</taxon>
    </lineage>
</organism>
<dbReference type="STRING" id="1121421.SAMN02745123_03916"/>
<sequence>MNGPLQRQRLIGQEQSKRLPNEMDIKVSWTGQTFLASIPVLDIIVGDFELRACLDKLGWQLQKMVPSPGDKTLVNKDNQ</sequence>
<protein>
    <submittedName>
        <fullName evidence="1">Uncharacterized protein</fullName>
    </submittedName>
</protein>
<reference evidence="2" key="1">
    <citation type="submission" date="2016-11" db="EMBL/GenBank/DDBJ databases">
        <authorList>
            <person name="Varghese N."/>
            <person name="Submissions S."/>
        </authorList>
    </citation>
    <scope>NUCLEOTIDE SEQUENCE [LARGE SCALE GENOMIC DNA]</scope>
    <source>
        <strain evidence="2">DSM 10349</strain>
    </source>
</reference>